<dbReference type="InterPro" id="IPR050821">
    <property type="entry name" value="Cytosolic_carboxypeptidase"/>
</dbReference>
<dbReference type="InterPro" id="IPR000834">
    <property type="entry name" value="Peptidase_M14"/>
</dbReference>
<dbReference type="OrthoDB" id="237859at2"/>
<dbReference type="SUPFAM" id="SSF53187">
    <property type="entry name" value="Zn-dependent exopeptidases"/>
    <property type="match status" value="1"/>
</dbReference>
<dbReference type="RefSeq" id="WP_145203296.1">
    <property type="nucleotide sequence ID" value="NZ_CP036267.1"/>
</dbReference>
<gene>
    <name evidence="5" type="ORF">Mal48_40670</name>
</gene>
<proteinExistence type="inferred from homology"/>
<sequence precursor="true">MTRIQIFALLLCCSFGSTFTHAGEIQVDINFPGGSAKVESIDQEKRVVTLSPTPHQGKGFVCWWYARISGLQTGETLTLDVGNAPWATPDQAVFSHNNESWQQTKPGLRTGKRIRYEIKVPAAEIWVAWGAPFLLEHAQRTVDLAAKHSFVEAIELCQTRGGNSTPALVITEAPESPERIGIWIQARQHAWESGSSWVCNGFVKWIVSDAPAAQELRKKALITVVPIMDVDNVQIGAGGKNQKPQDHNRDWSDEPHWKAVATAQVAIRDQDQNGNFDLFVDLHNPAAGDKHPYYFIPPKDQFPPIGRRNLKTFLEKSKEQITGPLSFKGRAIESGPKYDRNAWMYISKNWVATHTQDHVVAVTLETAWNTPESTVPNYEQVGRELGLTISKYFEQDRRSQ</sequence>
<keyword evidence="5" id="KW-0378">Hydrolase</keyword>
<dbReference type="AlphaFoldDB" id="A0A517QT21"/>
<evidence type="ECO:0000313" key="6">
    <source>
        <dbReference type="Proteomes" id="UP000315724"/>
    </source>
</evidence>
<evidence type="ECO:0000313" key="5">
    <source>
        <dbReference type="EMBL" id="QDT34795.1"/>
    </source>
</evidence>
<dbReference type="Pfam" id="PF00246">
    <property type="entry name" value="Peptidase_M14"/>
    <property type="match status" value="1"/>
</dbReference>
<dbReference type="PANTHER" id="PTHR12756">
    <property type="entry name" value="CYTOSOLIC CARBOXYPEPTIDASE"/>
    <property type="match status" value="1"/>
</dbReference>
<comment type="cofactor">
    <cofactor evidence="1">
        <name>Zn(2+)</name>
        <dbReference type="ChEBI" id="CHEBI:29105"/>
    </cofactor>
</comment>
<accession>A0A517QT21</accession>
<dbReference type="KEGG" id="tpol:Mal48_40670"/>
<dbReference type="PROSITE" id="PS52035">
    <property type="entry name" value="PEPTIDASE_M14"/>
    <property type="match status" value="1"/>
</dbReference>
<keyword evidence="3" id="KW-0732">Signal</keyword>
<reference evidence="5 6" key="1">
    <citation type="submission" date="2019-02" db="EMBL/GenBank/DDBJ databases">
        <title>Deep-cultivation of Planctomycetes and their phenomic and genomic characterization uncovers novel biology.</title>
        <authorList>
            <person name="Wiegand S."/>
            <person name="Jogler M."/>
            <person name="Boedeker C."/>
            <person name="Pinto D."/>
            <person name="Vollmers J."/>
            <person name="Rivas-Marin E."/>
            <person name="Kohn T."/>
            <person name="Peeters S.H."/>
            <person name="Heuer A."/>
            <person name="Rast P."/>
            <person name="Oberbeckmann S."/>
            <person name="Bunk B."/>
            <person name="Jeske O."/>
            <person name="Meyerdierks A."/>
            <person name="Storesund J.E."/>
            <person name="Kallscheuer N."/>
            <person name="Luecker S."/>
            <person name="Lage O.M."/>
            <person name="Pohl T."/>
            <person name="Merkel B.J."/>
            <person name="Hornburger P."/>
            <person name="Mueller R.-W."/>
            <person name="Bruemmer F."/>
            <person name="Labrenz M."/>
            <person name="Spormann A.M."/>
            <person name="Op den Camp H."/>
            <person name="Overmann J."/>
            <person name="Amann R."/>
            <person name="Jetten M.S.M."/>
            <person name="Mascher T."/>
            <person name="Medema M.H."/>
            <person name="Devos D.P."/>
            <person name="Kaster A.-K."/>
            <person name="Ovreas L."/>
            <person name="Rohde M."/>
            <person name="Galperin M.Y."/>
            <person name="Jogler C."/>
        </authorList>
    </citation>
    <scope>NUCLEOTIDE SEQUENCE [LARGE SCALE GENOMIC DNA]</scope>
    <source>
        <strain evidence="5 6">Mal48</strain>
    </source>
</reference>
<dbReference type="PANTHER" id="PTHR12756:SF11">
    <property type="entry name" value="CYTOSOLIC CARBOXYPEPTIDASE 1"/>
    <property type="match status" value="1"/>
</dbReference>
<dbReference type="GO" id="GO:0006508">
    <property type="term" value="P:proteolysis"/>
    <property type="evidence" value="ECO:0007669"/>
    <property type="project" value="InterPro"/>
</dbReference>
<keyword evidence="5" id="KW-0121">Carboxypeptidase</keyword>
<keyword evidence="6" id="KW-1185">Reference proteome</keyword>
<evidence type="ECO:0000256" key="1">
    <source>
        <dbReference type="ARBA" id="ARBA00001947"/>
    </source>
</evidence>
<feature type="chain" id="PRO_5022205074" evidence="3">
    <location>
        <begin position="23"/>
        <end position="400"/>
    </location>
</feature>
<organism evidence="5 6">
    <name type="scientific">Thalassoglobus polymorphus</name>
    <dbReference type="NCBI Taxonomy" id="2527994"/>
    <lineage>
        <taxon>Bacteria</taxon>
        <taxon>Pseudomonadati</taxon>
        <taxon>Planctomycetota</taxon>
        <taxon>Planctomycetia</taxon>
        <taxon>Planctomycetales</taxon>
        <taxon>Planctomycetaceae</taxon>
        <taxon>Thalassoglobus</taxon>
    </lineage>
</organism>
<evidence type="ECO:0000259" key="4">
    <source>
        <dbReference type="PROSITE" id="PS52035"/>
    </source>
</evidence>
<name>A0A517QT21_9PLAN</name>
<feature type="domain" description="Peptidase M14" evidence="4">
    <location>
        <begin position="130"/>
        <end position="400"/>
    </location>
</feature>
<comment type="similarity">
    <text evidence="2">Belongs to the peptidase M14 family.</text>
</comment>
<dbReference type="GO" id="GO:0008270">
    <property type="term" value="F:zinc ion binding"/>
    <property type="evidence" value="ECO:0007669"/>
    <property type="project" value="InterPro"/>
</dbReference>
<comment type="caution">
    <text evidence="2">Lacks conserved residue(s) required for the propagation of feature annotation.</text>
</comment>
<dbReference type="GO" id="GO:0004181">
    <property type="term" value="F:metallocarboxypeptidase activity"/>
    <property type="evidence" value="ECO:0007669"/>
    <property type="project" value="InterPro"/>
</dbReference>
<keyword evidence="5" id="KW-0645">Protease</keyword>
<evidence type="ECO:0000256" key="3">
    <source>
        <dbReference type="SAM" id="SignalP"/>
    </source>
</evidence>
<evidence type="ECO:0000256" key="2">
    <source>
        <dbReference type="PROSITE-ProRule" id="PRU01379"/>
    </source>
</evidence>
<dbReference type="EMBL" id="CP036267">
    <property type="protein sequence ID" value="QDT34795.1"/>
    <property type="molecule type" value="Genomic_DNA"/>
</dbReference>
<feature type="signal peptide" evidence="3">
    <location>
        <begin position="1"/>
        <end position="22"/>
    </location>
</feature>
<dbReference type="Gene3D" id="2.60.40.3120">
    <property type="match status" value="1"/>
</dbReference>
<protein>
    <submittedName>
        <fullName evidence="5">Zinc carboxypeptidase</fullName>
    </submittedName>
</protein>
<dbReference type="Proteomes" id="UP000315724">
    <property type="component" value="Chromosome"/>
</dbReference>
<dbReference type="Gene3D" id="3.40.630.10">
    <property type="entry name" value="Zn peptidases"/>
    <property type="match status" value="1"/>
</dbReference>